<accession>A0A545TFI7</accession>
<dbReference type="RefSeq" id="WP_142905163.1">
    <property type="nucleotide sequence ID" value="NZ_ML660095.1"/>
</dbReference>
<dbReference type="InterPro" id="IPR000477">
    <property type="entry name" value="RT_dom"/>
</dbReference>
<protein>
    <recommendedName>
        <fullName evidence="1">Reverse transcriptase domain-containing protein</fullName>
    </recommendedName>
</protein>
<evidence type="ECO:0000313" key="3">
    <source>
        <dbReference type="Proteomes" id="UP000319732"/>
    </source>
</evidence>
<dbReference type="OrthoDB" id="9793236at2"/>
<evidence type="ECO:0000313" key="2">
    <source>
        <dbReference type="EMBL" id="TQV75955.1"/>
    </source>
</evidence>
<reference evidence="2 3" key="1">
    <citation type="submission" date="2019-06" db="EMBL/GenBank/DDBJ databases">
        <title>Whole genome sequence for Cellvibrionaceae sp. R142.</title>
        <authorList>
            <person name="Wang G."/>
        </authorList>
    </citation>
    <scope>NUCLEOTIDE SEQUENCE [LARGE SCALE GENOMIC DNA]</scope>
    <source>
        <strain evidence="2 3">R142</strain>
    </source>
</reference>
<evidence type="ECO:0000259" key="1">
    <source>
        <dbReference type="PROSITE" id="PS50878"/>
    </source>
</evidence>
<sequence>MKSNIKDFFIYLYYTLVLWFERKIKRKLKDQALLLRYADDFMLAFQYHRDAKAVYGSLLARLRRFNLPVAEEKTSKDSDL</sequence>
<dbReference type="PROSITE" id="PS50878">
    <property type="entry name" value="RT_POL"/>
    <property type="match status" value="1"/>
</dbReference>
<feature type="domain" description="Reverse transcriptase" evidence="1">
    <location>
        <begin position="1"/>
        <end position="80"/>
    </location>
</feature>
<proteinExistence type="predicted"/>
<dbReference type="Proteomes" id="UP000319732">
    <property type="component" value="Unassembled WGS sequence"/>
</dbReference>
<gene>
    <name evidence="2" type="ORF">FKG94_15180</name>
</gene>
<name>A0A545TFI7_9GAMM</name>
<keyword evidence="3" id="KW-1185">Reference proteome</keyword>
<dbReference type="AlphaFoldDB" id="A0A545TFI7"/>
<comment type="caution">
    <text evidence="2">The sequence shown here is derived from an EMBL/GenBank/DDBJ whole genome shotgun (WGS) entry which is preliminary data.</text>
</comment>
<organism evidence="2 3">
    <name type="scientific">Exilibacterium tricleocarpae</name>
    <dbReference type="NCBI Taxonomy" id="2591008"/>
    <lineage>
        <taxon>Bacteria</taxon>
        <taxon>Pseudomonadati</taxon>
        <taxon>Pseudomonadota</taxon>
        <taxon>Gammaproteobacteria</taxon>
        <taxon>Cellvibrionales</taxon>
        <taxon>Cellvibrionaceae</taxon>
        <taxon>Exilibacterium</taxon>
    </lineage>
</organism>
<dbReference type="EMBL" id="VHSG01000015">
    <property type="protein sequence ID" value="TQV75955.1"/>
    <property type="molecule type" value="Genomic_DNA"/>
</dbReference>